<comment type="caution">
    <text evidence="1">The sequence shown here is derived from an EMBL/GenBank/DDBJ whole genome shotgun (WGS) entry which is preliminary data.</text>
</comment>
<organism evidence="1 2">
    <name type="scientific">Anabarilius grahami</name>
    <name type="common">Kanglang fish</name>
    <name type="synonym">Barilius grahami</name>
    <dbReference type="NCBI Taxonomy" id="495550"/>
    <lineage>
        <taxon>Eukaryota</taxon>
        <taxon>Metazoa</taxon>
        <taxon>Chordata</taxon>
        <taxon>Craniata</taxon>
        <taxon>Vertebrata</taxon>
        <taxon>Euteleostomi</taxon>
        <taxon>Actinopterygii</taxon>
        <taxon>Neopterygii</taxon>
        <taxon>Teleostei</taxon>
        <taxon>Ostariophysi</taxon>
        <taxon>Cypriniformes</taxon>
        <taxon>Xenocyprididae</taxon>
        <taxon>Xenocypridinae</taxon>
        <taxon>Xenocypridinae incertae sedis</taxon>
        <taxon>Anabarilius</taxon>
    </lineage>
</organism>
<keyword evidence="2" id="KW-1185">Reference proteome</keyword>
<evidence type="ECO:0000313" key="2">
    <source>
        <dbReference type="Proteomes" id="UP000281406"/>
    </source>
</evidence>
<name>A0A3N0XUL9_ANAGA</name>
<sequence>MHSLPLLFRGFRRGIHLPSVHNGRAALESLQVSPPSEWNISAILHTAWVGIEKSSLSLHLSLSTSASTVFPCPLSPRLSVSGDLRRAVKSTHVSLTGSSIRAELRVTFTHLLRSDILRQTRRRLASNAVSITTFT</sequence>
<proteinExistence type="predicted"/>
<evidence type="ECO:0000313" key="1">
    <source>
        <dbReference type="EMBL" id="ROJ35240.1"/>
    </source>
</evidence>
<accession>A0A3N0XUL9</accession>
<dbReference type="Proteomes" id="UP000281406">
    <property type="component" value="Unassembled WGS sequence"/>
</dbReference>
<dbReference type="EMBL" id="RJVU01061481">
    <property type="protein sequence ID" value="ROJ35240.1"/>
    <property type="molecule type" value="Genomic_DNA"/>
</dbReference>
<dbReference type="AlphaFoldDB" id="A0A3N0XUL9"/>
<reference evidence="1 2" key="1">
    <citation type="submission" date="2018-10" db="EMBL/GenBank/DDBJ databases">
        <title>Genome assembly for a Yunnan-Guizhou Plateau 3E fish, Anabarilius grahami (Regan), and its evolutionary and genetic applications.</title>
        <authorList>
            <person name="Jiang W."/>
        </authorList>
    </citation>
    <scope>NUCLEOTIDE SEQUENCE [LARGE SCALE GENOMIC DNA]</scope>
    <source>
        <strain evidence="1">AG-KIZ</strain>
        <tissue evidence="1">Muscle</tissue>
    </source>
</reference>
<protein>
    <submittedName>
        <fullName evidence="1">Uncharacterized protein</fullName>
    </submittedName>
</protein>
<gene>
    <name evidence="1" type="ORF">DPX16_2754</name>
</gene>